<sequence length="217" mass="23540">MKKKVVVIGGKGTAVVIAEQIYDANVRFGVEIEVLGFAFDDPAYNSGINGWPVLCGTKEAYEKYKQDESVFFVYALYRSDILKERIALRDSFNIPKERFLSFTHPTVYVAKSAQLGAGNIILANCVINNNVVIGDFNTMNSNALIGHDTKLGDNNFIAGHTCIGSNLCIGNGNFMGLNCCIRNFAKIGDYNLIGMAANVLKDVGSNSVLVGNPAKIK</sequence>
<keyword evidence="3" id="KW-0012">Acyltransferase</keyword>
<gene>
    <name evidence="3" type="ORF">HMPREF2531_03954</name>
</gene>
<dbReference type="InterPro" id="IPR011004">
    <property type="entry name" value="Trimer_LpxA-like_sf"/>
</dbReference>
<dbReference type="Gene3D" id="2.160.10.10">
    <property type="entry name" value="Hexapeptide repeat proteins"/>
    <property type="match status" value="1"/>
</dbReference>
<dbReference type="PANTHER" id="PTHR43300">
    <property type="entry name" value="ACETYLTRANSFERASE"/>
    <property type="match status" value="1"/>
</dbReference>
<dbReference type="Proteomes" id="UP000070319">
    <property type="component" value="Unassembled WGS sequence"/>
</dbReference>
<evidence type="ECO:0000313" key="4">
    <source>
        <dbReference type="Proteomes" id="UP000070319"/>
    </source>
</evidence>
<protein>
    <submittedName>
        <fullName evidence="3">Sugar O-acyltransferase, sialic acid O-acetyltransferase NeuD family</fullName>
    </submittedName>
</protein>
<feature type="active site" description="Proton acceptor" evidence="2">
    <location>
        <position position="147"/>
    </location>
</feature>
<dbReference type="AlphaFoldDB" id="A0A139KYI6"/>
<dbReference type="InterPro" id="IPR050179">
    <property type="entry name" value="Trans_hexapeptide_repeat"/>
</dbReference>
<evidence type="ECO:0000256" key="2">
    <source>
        <dbReference type="PIRSR" id="PIRSR620019-1"/>
    </source>
</evidence>
<dbReference type="PANTHER" id="PTHR43300:SF7">
    <property type="entry name" value="UDP-N-ACETYLBACILLOSAMINE N-ACETYLTRANSFERASE"/>
    <property type="match status" value="1"/>
</dbReference>
<feature type="site" description="Increases basicity of active site His" evidence="2">
    <location>
        <position position="148"/>
    </location>
</feature>
<dbReference type="PATRIC" id="fig|329854.7.peg.4021"/>
<keyword evidence="3" id="KW-0808">Transferase</keyword>
<proteinExistence type="inferred from homology"/>
<organism evidence="3">
    <name type="scientific">Bacteroides intestinalis</name>
    <dbReference type="NCBI Taxonomy" id="329854"/>
    <lineage>
        <taxon>Bacteria</taxon>
        <taxon>Pseudomonadati</taxon>
        <taxon>Bacteroidota</taxon>
        <taxon>Bacteroidia</taxon>
        <taxon>Bacteroidales</taxon>
        <taxon>Bacteroidaceae</taxon>
        <taxon>Bacteroides</taxon>
    </lineage>
</organism>
<comment type="caution">
    <text evidence="3">The sequence shown here is derived from an EMBL/GenBank/DDBJ whole genome shotgun (WGS) entry which is preliminary data.</text>
</comment>
<dbReference type="RefSeq" id="WP_061437534.1">
    <property type="nucleotide sequence ID" value="NZ_KQ968733.1"/>
</dbReference>
<dbReference type="InterPro" id="IPR020019">
    <property type="entry name" value="AcTrfase_PglD-like"/>
</dbReference>
<dbReference type="SUPFAM" id="SSF51161">
    <property type="entry name" value="Trimeric LpxA-like enzymes"/>
    <property type="match status" value="1"/>
</dbReference>
<evidence type="ECO:0000313" key="3">
    <source>
        <dbReference type="EMBL" id="KXT44248.1"/>
    </source>
</evidence>
<comment type="similarity">
    <text evidence="1">Belongs to the transferase hexapeptide repeat family.</text>
</comment>
<name>A0A139KYI6_9BACE</name>
<reference evidence="3 4" key="1">
    <citation type="submission" date="2016-02" db="EMBL/GenBank/DDBJ databases">
        <authorList>
            <person name="Wen L."/>
            <person name="He K."/>
            <person name="Yang H."/>
        </authorList>
    </citation>
    <scope>NUCLEOTIDE SEQUENCE [LARGE SCALE GENOMIC DNA]</scope>
    <source>
        <strain evidence="3 4">KLE1704</strain>
    </source>
</reference>
<accession>A0A139KYI6</accession>
<dbReference type="CDD" id="cd03360">
    <property type="entry name" value="LbH_AT_putative"/>
    <property type="match status" value="1"/>
</dbReference>
<dbReference type="EMBL" id="LTDF01000151">
    <property type="protein sequence ID" value="KXT44248.1"/>
    <property type="molecule type" value="Genomic_DNA"/>
</dbReference>
<dbReference type="GO" id="GO:0016746">
    <property type="term" value="F:acyltransferase activity"/>
    <property type="evidence" value="ECO:0007669"/>
    <property type="project" value="UniProtKB-KW"/>
</dbReference>
<evidence type="ECO:0000256" key="1">
    <source>
        <dbReference type="ARBA" id="ARBA00007274"/>
    </source>
</evidence>